<evidence type="ECO:0000259" key="8">
    <source>
        <dbReference type="PROSITE" id="PS50893"/>
    </source>
</evidence>
<evidence type="ECO:0000256" key="1">
    <source>
        <dbReference type="ARBA" id="ARBA00004651"/>
    </source>
</evidence>
<dbReference type="GO" id="GO:0016887">
    <property type="term" value="F:ATP hydrolysis activity"/>
    <property type="evidence" value="ECO:0007669"/>
    <property type="project" value="InterPro"/>
</dbReference>
<proteinExistence type="predicted"/>
<dbReference type="AlphaFoldDB" id="A0A5A9W5F4"/>
<keyword evidence="2 7" id="KW-0812">Transmembrane</keyword>
<dbReference type="InterPro" id="IPR003439">
    <property type="entry name" value="ABC_transporter-like_ATP-bd"/>
</dbReference>
<dbReference type="NCBIfam" id="NF008364">
    <property type="entry name" value="PRK11160.1"/>
    <property type="match status" value="1"/>
</dbReference>
<dbReference type="Pfam" id="PF00664">
    <property type="entry name" value="ABC_membrane"/>
    <property type="match status" value="1"/>
</dbReference>
<dbReference type="SMART" id="SM00382">
    <property type="entry name" value="AAA"/>
    <property type="match status" value="1"/>
</dbReference>
<accession>A0A5A9W5F4</accession>
<comment type="subcellular location">
    <subcellularLocation>
        <location evidence="1">Cell membrane</location>
        <topology evidence="1">Multi-pass membrane protein</topology>
    </subcellularLocation>
</comment>
<evidence type="ECO:0000256" key="7">
    <source>
        <dbReference type="SAM" id="Phobius"/>
    </source>
</evidence>
<sequence length="553" mass="60648">MSELKPFLGLLRRHQGWVLLGSFLGLLTLFSSIGLLTLSGWFISATALAGVTLASAQAFNYLTPGGGVRGFAIARTAGRYFERVTTHEATFRVLAELRSWFYAHLEPLNPARLRHYRSADLLSRITSDINALDNLYLRVLSPSAIALITSLLVAGFMAWIHASLGFLLLGALLLAGFGVPWLGYLWAGQRGAEQVQLSAHLRARTLSYVQGMTELHVYAALEREQQALAQTQNDWLRLQQQMSLISGVTSALMTLAAGLTTFAALAIAIELVSSENLAPAWLALVVFCVLASFEAIAPLPLAYQYLGKTRAAARNLLEITQQRSDISFPDTRVNPPDPGQIEWSAVNFAYEGREVLQDFTLQIAAGEKLAITGHTGSGKSTLINLLTRFWEAQSGEIRLGGVPLNHYPQEQLREQMAILSQPVQLFAGSVRDNLRLAGDDISDTEMLQLLQRLGLDTMLGNEGLDREVGEGGNRLSGGQRKRLGVARALLKKAPILILDEPAEGLDAQSEAQMLEVVLSYRPEQTLLLITHHTQHLQAFDRVIRLDRGRLVGV</sequence>
<dbReference type="InterPro" id="IPR017871">
    <property type="entry name" value="ABC_transporter-like_CS"/>
</dbReference>
<dbReference type="NCBIfam" id="TIGR02868">
    <property type="entry name" value="CydC"/>
    <property type="match status" value="1"/>
</dbReference>
<dbReference type="Pfam" id="PF00005">
    <property type="entry name" value="ABC_tran"/>
    <property type="match status" value="1"/>
</dbReference>
<dbReference type="GO" id="GO:0005886">
    <property type="term" value="C:plasma membrane"/>
    <property type="evidence" value="ECO:0007669"/>
    <property type="project" value="UniProtKB-SubCell"/>
</dbReference>
<keyword evidence="3" id="KW-0547">Nucleotide-binding</keyword>
<keyword evidence="6 7" id="KW-0472">Membrane</keyword>
<evidence type="ECO:0000256" key="6">
    <source>
        <dbReference type="ARBA" id="ARBA00023136"/>
    </source>
</evidence>
<dbReference type="InterPro" id="IPR027417">
    <property type="entry name" value="P-loop_NTPase"/>
</dbReference>
<dbReference type="PROSITE" id="PS50893">
    <property type="entry name" value="ABC_TRANSPORTER_2"/>
    <property type="match status" value="1"/>
</dbReference>
<dbReference type="OrthoDB" id="6336411at2"/>
<dbReference type="PANTHER" id="PTHR43394:SF1">
    <property type="entry name" value="ATP-BINDING CASSETTE SUB-FAMILY B MEMBER 10, MITOCHONDRIAL"/>
    <property type="match status" value="1"/>
</dbReference>
<dbReference type="SUPFAM" id="SSF52540">
    <property type="entry name" value="P-loop containing nucleoside triphosphate hydrolases"/>
    <property type="match status" value="1"/>
</dbReference>
<reference evidence="10 11" key="1">
    <citation type="submission" date="2019-03" db="EMBL/GenBank/DDBJ databases">
        <title>Nitrincola sp. nov. isolated from an Indian soda lake.</title>
        <authorList>
            <person name="Joshi A."/>
            <person name="Thite S.V."/>
            <person name="Joseph N."/>
            <person name="Dhotre D."/>
            <person name="Moorthy M."/>
            <person name="Shouche Y.S."/>
        </authorList>
    </citation>
    <scope>NUCLEOTIDE SEQUENCE [LARGE SCALE GENOMIC DNA]</scope>
    <source>
        <strain evidence="10 11">MEB193</strain>
    </source>
</reference>
<dbReference type="PROSITE" id="PS00211">
    <property type="entry name" value="ABC_TRANSPORTER_1"/>
    <property type="match status" value="1"/>
</dbReference>
<dbReference type="CDD" id="cd03228">
    <property type="entry name" value="ABCC_MRP_Like"/>
    <property type="match status" value="1"/>
</dbReference>
<feature type="transmembrane region" description="Helical" evidence="7">
    <location>
        <begin position="166"/>
        <end position="187"/>
    </location>
</feature>
<dbReference type="GO" id="GO:0034775">
    <property type="term" value="P:glutathione transmembrane transport"/>
    <property type="evidence" value="ECO:0007669"/>
    <property type="project" value="InterPro"/>
</dbReference>
<feature type="domain" description="ABC transmembrane type-1" evidence="9">
    <location>
        <begin position="19"/>
        <end position="308"/>
    </location>
</feature>
<dbReference type="PANTHER" id="PTHR43394">
    <property type="entry name" value="ATP-DEPENDENT PERMEASE MDL1, MITOCHONDRIAL"/>
    <property type="match status" value="1"/>
</dbReference>
<protein>
    <submittedName>
        <fullName evidence="10">Cysteine/glutathione ABC transporter ATP-binding protein/permease CydC</fullName>
    </submittedName>
</protein>
<dbReference type="InterPro" id="IPR039421">
    <property type="entry name" value="Type_1_exporter"/>
</dbReference>
<feature type="transmembrane region" description="Helical" evidence="7">
    <location>
        <begin position="135"/>
        <end position="160"/>
    </location>
</feature>
<dbReference type="CDD" id="cd18585">
    <property type="entry name" value="ABC_6TM_CydC"/>
    <property type="match status" value="1"/>
</dbReference>
<keyword evidence="5 7" id="KW-1133">Transmembrane helix</keyword>
<evidence type="ECO:0000259" key="9">
    <source>
        <dbReference type="PROSITE" id="PS50929"/>
    </source>
</evidence>
<dbReference type="InterPro" id="IPR003593">
    <property type="entry name" value="AAA+_ATPase"/>
</dbReference>
<dbReference type="GO" id="GO:0005524">
    <property type="term" value="F:ATP binding"/>
    <property type="evidence" value="ECO:0007669"/>
    <property type="project" value="UniProtKB-KW"/>
</dbReference>
<evidence type="ECO:0000313" key="10">
    <source>
        <dbReference type="EMBL" id="KAA0875309.1"/>
    </source>
</evidence>
<dbReference type="EMBL" id="SMRS01000003">
    <property type="protein sequence ID" value="KAA0875309.1"/>
    <property type="molecule type" value="Genomic_DNA"/>
</dbReference>
<dbReference type="InterPro" id="IPR036640">
    <property type="entry name" value="ABC1_TM_sf"/>
</dbReference>
<keyword evidence="4 10" id="KW-0067">ATP-binding</keyword>
<dbReference type="Gene3D" id="1.20.1560.10">
    <property type="entry name" value="ABC transporter type 1, transmembrane domain"/>
    <property type="match status" value="1"/>
</dbReference>
<gene>
    <name evidence="10" type="primary">cydC</name>
    <name evidence="10" type="ORF">E1H14_04750</name>
</gene>
<evidence type="ECO:0000256" key="5">
    <source>
        <dbReference type="ARBA" id="ARBA00022989"/>
    </source>
</evidence>
<feature type="transmembrane region" description="Helical" evidence="7">
    <location>
        <begin position="281"/>
        <end position="306"/>
    </location>
</feature>
<dbReference type="Proteomes" id="UP000325302">
    <property type="component" value="Unassembled WGS sequence"/>
</dbReference>
<feature type="transmembrane region" description="Helical" evidence="7">
    <location>
        <begin position="244"/>
        <end position="269"/>
    </location>
</feature>
<feature type="transmembrane region" description="Helical" evidence="7">
    <location>
        <begin position="16"/>
        <end position="35"/>
    </location>
</feature>
<evidence type="ECO:0000313" key="11">
    <source>
        <dbReference type="Proteomes" id="UP000325302"/>
    </source>
</evidence>
<keyword evidence="11" id="KW-1185">Reference proteome</keyword>
<dbReference type="GO" id="GO:0045454">
    <property type="term" value="P:cell redox homeostasis"/>
    <property type="evidence" value="ECO:0007669"/>
    <property type="project" value="InterPro"/>
</dbReference>
<organism evidence="10 11">
    <name type="scientific">Nitrincola tapanii</name>
    <dbReference type="NCBI Taxonomy" id="1708751"/>
    <lineage>
        <taxon>Bacteria</taxon>
        <taxon>Pseudomonadati</taxon>
        <taxon>Pseudomonadota</taxon>
        <taxon>Gammaproteobacteria</taxon>
        <taxon>Oceanospirillales</taxon>
        <taxon>Oceanospirillaceae</taxon>
        <taxon>Nitrincola</taxon>
    </lineage>
</organism>
<dbReference type="GO" id="GO:0015421">
    <property type="term" value="F:ABC-type oligopeptide transporter activity"/>
    <property type="evidence" value="ECO:0007669"/>
    <property type="project" value="TreeGrafter"/>
</dbReference>
<dbReference type="InterPro" id="IPR011527">
    <property type="entry name" value="ABC1_TM_dom"/>
</dbReference>
<dbReference type="RefSeq" id="WP_149390317.1">
    <property type="nucleotide sequence ID" value="NZ_SMRS01000003.1"/>
</dbReference>
<comment type="caution">
    <text evidence="10">The sequence shown here is derived from an EMBL/GenBank/DDBJ whole genome shotgun (WGS) entry which is preliminary data.</text>
</comment>
<dbReference type="SUPFAM" id="SSF90123">
    <property type="entry name" value="ABC transporter transmembrane region"/>
    <property type="match status" value="1"/>
</dbReference>
<evidence type="ECO:0000256" key="2">
    <source>
        <dbReference type="ARBA" id="ARBA00022692"/>
    </source>
</evidence>
<dbReference type="Gene3D" id="3.40.50.300">
    <property type="entry name" value="P-loop containing nucleotide triphosphate hydrolases"/>
    <property type="match status" value="1"/>
</dbReference>
<evidence type="ECO:0000256" key="3">
    <source>
        <dbReference type="ARBA" id="ARBA00022741"/>
    </source>
</evidence>
<feature type="domain" description="ABC transporter" evidence="8">
    <location>
        <begin position="341"/>
        <end position="553"/>
    </location>
</feature>
<evidence type="ECO:0000256" key="4">
    <source>
        <dbReference type="ARBA" id="ARBA00022840"/>
    </source>
</evidence>
<dbReference type="PROSITE" id="PS50929">
    <property type="entry name" value="ABC_TM1F"/>
    <property type="match status" value="1"/>
</dbReference>
<name>A0A5A9W5F4_9GAMM</name>
<dbReference type="InterPro" id="IPR014223">
    <property type="entry name" value="ABC_CydC/D"/>
</dbReference>